<keyword evidence="1" id="KW-0812">Transmembrane</keyword>
<name>A0A137SGS5_9GAMM</name>
<feature type="transmembrane region" description="Helical" evidence="1">
    <location>
        <begin position="15"/>
        <end position="41"/>
    </location>
</feature>
<dbReference type="Proteomes" id="UP000070282">
    <property type="component" value="Unassembled WGS sequence"/>
</dbReference>
<dbReference type="AlphaFoldDB" id="A0A137SGS5"/>
<proteinExistence type="predicted"/>
<organism evidence="2 3">
    <name type="scientific">Marinobacter excellens LAMA 842</name>
    <dbReference type="NCBI Taxonomy" id="1306954"/>
    <lineage>
        <taxon>Bacteria</taxon>
        <taxon>Pseudomonadati</taxon>
        <taxon>Pseudomonadota</taxon>
        <taxon>Gammaproteobacteria</taxon>
        <taxon>Pseudomonadales</taxon>
        <taxon>Marinobacteraceae</taxon>
        <taxon>Marinobacter</taxon>
    </lineage>
</organism>
<keyword evidence="1" id="KW-1133">Transmembrane helix</keyword>
<comment type="caution">
    <text evidence="2">The sequence shown here is derived from an EMBL/GenBank/DDBJ whole genome shotgun (WGS) entry which is preliminary data.</text>
</comment>
<evidence type="ECO:0000313" key="2">
    <source>
        <dbReference type="EMBL" id="KXO11638.1"/>
    </source>
</evidence>
<dbReference type="RefSeq" id="WP_058089525.1">
    <property type="nucleotide sequence ID" value="NZ_LOCO01000002.1"/>
</dbReference>
<gene>
    <name evidence="2" type="ORF">J122_507</name>
</gene>
<sequence length="171" mass="19327">MTDNTPVAPWYRQPWFWFLTIFPIAAIISGITILTVGSILSPSMVTDDYSREGRGINMAIARDQKALDLGLKGGLTVDERSARLTLETKEGAADYPYLVLNLYHPTMSERDRTIQFRRMAAGEYTGNLIEDMDGRWYYDLQGPDNDWRVKGEFWLPASDKIALKATSPTQG</sequence>
<evidence type="ECO:0000256" key="1">
    <source>
        <dbReference type="SAM" id="Phobius"/>
    </source>
</evidence>
<reference evidence="3" key="1">
    <citation type="submission" date="2015-12" db="EMBL/GenBank/DDBJ databases">
        <authorList>
            <person name="Lima A."/>
            <person name="Farahani Zayas N."/>
            <person name="Castro Da Silva M.A."/>
            <person name="Cabral A."/>
            <person name="Pessatti M.L."/>
        </authorList>
    </citation>
    <scope>NUCLEOTIDE SEQUENCE [LARGE SCALE GENOMIC DNA]</scope>
    <source>
        <strain evidence="3">LAMA 842</strain>
    </source>
</reference>
<dbReference type="Pfam" id="PF05751">
    <property type="entry name" value="FixH"/>
    <property type="match status" value="1"/>
</dbReference>
<keyword evidence="3" id="KW-1185">Reference proteome</keyword>
<protein>
    <recommendedName>
        <fullName evidence="4">Nitrogen fixation protein FixH</fullName>
    </recommendedName>
</protein>
<dbReference type="InterPro" id="IPR008620">
    <property type="entry name" value="FixH"/>
</dbReference>
<evidence type="ECO:0000313" key="3">
    <source>
        <dbReference type="Proteomes" id="UP000070282"/>
    </source>
</evidence>
<keyword evidence="1" id="KW-0472">Membrane</keyword>
<dbReference type="EMBL" id="LOCO01000002">
    <property type="protein sequence ID" value="KXO11638.1"/>
    <property type="molecule type" value="Genomic_DNA"/>
</dbReference>
<dbReference type="PATRIC" id="fig|1306954.6.peg.1461"/>
<accession>A0A137SGS5</accession>
<evidence type="ECO:0008006" key="4">
    <source>
        <dbReference type="Google" id="ProtNLM"/>
    </source>
</evidence>